<dbReference type="AlphaFoldDB" id="A0A1Z5S7T4"/>
<gene>
    <name evidence="2" type="ORF">SORBI_3001G272466</name>
</gene>
<evidence type="ECO:0000256" key="1">
    <source>
        <dbReference type="SAM" id="SignalP"/>
    </source>
</evidence>
<name>A0A1Z5S7T4_SORBI</name>
<organism evidence="2 3">
    <name type="scientific">Sorghum bicolor</name>
    <name type="common">Sorghum</name>
    <name type="synonym">Sorghum vulgare</name>
    <dbReference type="NCBI Taxonomy" id="4558"/>
    <lineage>
        <taxon>Eukaryota</taxon>
        <taxon>Viridiplantae</taxon>
        <taxon>Streptophyta</taxon>
        <taxon>Embryophyta</taxon>
        <taxon>Tracheophyta</taxon>
        <taxon>Spermatophyta</taxon>
        <taxon>Magnoliopsida</taxon>
        <taxon>Liliopsida</taxon>
        <taxon>Poales</taxon>
        <taxon>Poaceae</taxon>
        <taxon>PACMAD clade</taxon>
        <taxon>Panicoideae</taxon>
        <taxon>Andropogonodae</taxon>
        <taxon>Andropogoneae</taxon>
        <taxon>Sorghinae</taxon>
        <taxon>Sorghum</taxon>
    </lineage>
</organism>
<evidence type="ECO:0000313" key="2">
    <source>
        <dbReference type="EMBL" id="OQU91997.1"/>
    </source>
</evidence>
<feature type="signal peptide" evidence="1">
    <location>
        <begin position="1"/>
        <end position="18"/>
    </location>
</feature>
<keyword evidence="1" id="KW-0732">Signal</keyword>
<accession>A0A1Z5S7T4</accession>
<reference evidence="2 3" key="1">
    <citation type="journal article" date="2009" name="Nature">
        <title>The Sorghum bicolor genome and the diversification of grasses.</title>
        <authorList>
            <person name="Paterson A.H."/>
            <person name="Bowers J.E."/>
            <person name="Bruggmann R."/>
            <person name="Dubchak I."/>
            <person name="Grimwood J."/>
            <person name="Gundlach H."/>
            <person name="Haberer G."/>
            <person name="Hellsten U."/>
            <person name="Mitros T."/>
            <person name="Poliakov A."/>
            <person name="Schmutz J."/>
            <person name="Spannagl M."/>
            <person name="Tang H."/>
            <person name="Wang X."/>
            <person name="Wicker T."/>
            <person name="Bharti A.K."/>
            <person name="Chapman J."/>
            <person name="Feltus F.A."/>
            <person name="Gowik U."/>
            <person name="Grigoriev I.V."/>
            <person name="Lyons E."/>
            <person name="Maher C.A."/>
            <person name="Martis M."/>
            <person name="Narechania A."/>
            <person name="Otillar R.P."/>
            <person name="Penning B.W."/>
            <person name="Salamov A.A."/>
            <person name="Wang Y."/>
            <person name="Zhang L."/>
            <person name="Carpita N.C."/>
            <person name="Freeling M."/>
            <person name="Gingle A.R."/>
            <person name="Hash C.T."/>
            <person name="Keller B."/>
            <person name="Klein P."/>
            <person name="Kresovich S."/>
            <person name="McCann M.C."/>
            <person name="Ming R."/>
            <person name="Peterson D.G."/>
            <person name="Mehboob-ur-Rahman"/>
            <person name="Ware D."/>
            <person name="Westhoff P."/>
            <person name="Mayer K.F."/>
            <person name="Messing J."/>
            <person name="Rokhsar D.S."/>
        </authorList>
    </citation>
    <scope>NUCLEOTIDE SEQUENCE [LARGE SCALE GENOMIC DNA]</scope>
    <source>
        <strain evidence="3">cv. BTx623</strain>
    </source>
</reference>
<feature type="chain" id="PRO_5012441966" description="Secreted protein" evidence="1">
    <location>
        <begin position="19"/>
        <end position="80"/>
    </location>
</feature>
<reference evidence="3" key="2">
    <citation type="journal article" date="2018" name="Plant J.">
        <title>The Sorghum bicolor reference genome: improved assembly, gene annotations, a transcriptome atlas, and signatures of genome organization.</title>
        <authorList>
            <person name="McCormick R.F."/>
            <person name="Truong S.K."/>
            <person name="Sreedasyam A."/>
            <person name="Jenkins J."/>
            <person name="Shu S."/>
            <person name="Sims D."/>
            <person name="Kennedy M."/>
            <person name="Amirebrahimi M."/>
            <person name="Weers B.D."/>
            <person name="McKinley B."/>
            <person name="Mattison A."/>
            <person name="Morishige D.T."/>
            <person name="Grimwood J."/>
            <person name="Schmutz J."/>
            <person name="Mullet J.E."/>
        </authorList>
    </citation>
    <scope>NUCLEOTIDE SEQUENCE [LARGE SCALE GENOMIC DNA]</scope>
    <source>
        <strain evidence="3">cv. BTx623</strain>
    </source>
</reference>
<dbReference type="Gramene" id="OQU91997">
    <property type="protein sequence ID" value="OQU91997"/>
    <property type="gene ID" value="SORBI_3001G272466"/>
</dbReference>
<dbReference type="InParanoid" id="A0A1Z5S7T4"/>
<evidence type="ECO:0008006" key="4">
    <source>
        <dbReference type="Google" id="ProtNLM"/>
    </source>
</evidence>
<dbReference type="EMBL" id="CM000760">
    <property type="protein sequence ID" value="OQU91997.1"/>
    <property type="molecule type" value="Genomic_DNA"/>
</dbReference>
<proteinExistence type="predicted"/>
<dbReference type="Proteomes" id="UP000000768">
    <property type="component" value="Chromosome 1"/>
</dbReference>
<keyword evidence="3" id="KW-1185">Reference proteome</keyword>
<sequence>MPCLLLCPLSCVLRLICGYNALVVDSIQIWLPHTYTRLFDQSLILLLSRWTIGEHLMEDTTEELTYKVVDMSLASCNQWL</sequence>
<protein>
    <recommendedName>
        <fullName evidence="4">Secreted protein</fullName>
    </recommendedName>
</protein>
<evidence type="ECO:0000313" key="3">
    <source>
        <dbReference type="Proteomes" id="UP000000768"/>
    </source>
</evidence>